<comment type="caution">
    <text evidence="13">The sequence shown here is derived from an EMBL/GenBank/DDBJ whole genome shotgun (WGS) entry which is preliminary data.</text>
</comment>
<evidence type="ECO:0000313" key="13">
    <source>
        <dbReference type="EMBL" id="MCD7467039.1"/>
    </source>
</evidence>
<evidence type="ECO:0000256" key="1">
    <source>
        <dbReference type="ARBA" id="ARBA00000189"/>
    </source>
</evidence>
<protein>
    <recommendedName>
        <fullName evidence="4">peroxidase</fullName>
        <ecNumber evidence="4">1.11.1.7</ecNumber>
    </recommendedName>
</protein>
<feature type="region of interest" description="Disordered" evidence="11">
    <location>
        <begin position="63"/>
        <end position="84"/>
    </location>
</feature>
<dbReference type="EMBL" id="JACEIK010001193">
    <property type="protein sequence ID" value="MCD7467039.1"/>
    <property type="molecule type" value="Genomic_DNA"/>
</dbReference>
<keyword evidence="8" id="KW-0560">Oxidoreductase</keyword>
<accession>A0ABS8T6L9</accession>
<dbReference type="InterPro" id="IPR000823">
    <property type="entry name" value="Peroxidase_pln"/>
</dbReference>
<evidence type="ECO:0000256" key="5">
    <source>
        <dbReference type="ARBA" id="ARBA00022559"/>
    </source>
</evidence>
<evidence type="ECO:0000256" key="7">
    <source>
        <dbReference type="ARBA" id="ARBA00022723"/>
    </source>
</evidence>
<comment type="cofactor">
    <cofactor evidence="2">
        <name>Ca(2+)</name>
        <dbReference type="ChEBI" id="CHEBI:29108"/>
    </cofactor>
</comment>
<feature type="non-terminal residue" evidence="13">
    <location>
        <position position="84"/>
    </location>
</feature>
<comment type="similarity">
    <text evidence="10">Belongs to the peroxidase family.</text>
</comment>
<keyword evidence="7" id="KW-0479">Metal-binding</keyword>
<evidence type="ECO:0000313" key="14">
    <source>
        <dbReference type="Proteomes" id="UP000823775"/>
    </source>
</evidence>
<feature type="non-terminal residue" evidence="13">
    <location>
        <position position="1"/>
    </location>
</feature>
<comment type="catalytic activity">
    <reaction evidence="1">
        <text>2 a phenolic donor + H2O2 = 2 a phenolic radical donor + 2 H2O</text>
        <dbReference type="Rhea" id="RHEA:56136"/>
        <dbReference type="ChEBI" id="CHEBI:15377"/>
        <dbReference type="ChEBI" id="CHEBI:16240"/>
        <dbReference type="ChEBI" id="CHEBI:139520"/>
        <dbReference type="ChEBI" id="CHEBI:139521"/>
        <dbReference type="EC" id="1.11.1.7"/>
    </reaction>
</comment>
<evidence type="ECO:0000256" key="6">
    <source>
        <dbReference type="ARBA" id="ARBA00022617"/>
    </source>
</evidence>
<organism evidence="13 14">
    <name type="scientific">Datura stramonium</name>
    <name type="common">Jimsonweed</name>
    <name type="synonym">Common thornapple</name>
    <dbReference type="NCBI Taxonomy" id="4076"/>
    <lineage>
        <taxon>Eukaryota</taxon>
        <taxon>Viridiplantae</taxon>
        <taxon>Streptophyta</taxon>
        <taxon>Embryophyta</taxon>
        <taxon>Tracheophyta</taxon>
        <taxon>Spermatophyta</taxon>
        <taxon>Magnoliopsida</taxon>
        <taxon>eudicotyledons</taxon>
        <taxon>Gunneridae</taxon>
        <taxon>Pentapetalae</taxon>
        <taxon>asterids</taxon>
        <taxon>lamiids</taxon>
        <taxon>Solanales</taxon>
        <taxon>Solanaceae</taxon>
        <taxon>Solanoideae</taxon>
        <taxon>Datureae</taxon>
        <taxon>Datura</taxon>
    </lineage>
</organism>
<evidence type="ECO:0000259" key="12">
    <source>
        <dbReference type="PROSITE" id="PS50873"/>
    </source>
</evidence>
<dbReference type="Proteomes" id="UP000823775">
    <property type="component" value="Unassembled WGS sequence"/>
</dbReference>
<dbReference type="Gene3D" id="1.10.520.10">
    <property type="match status" value="1"/>
</dbReference>
<keyword evidence="14" id="KW-1185">Reference proteome</keyword>
<dbReference type="GO" id="GO:0004601">
    <property type="term" value="F:peroxidase activity"/>
    <property type="evidence" value="ECO:0007669"/>
    <property type="project" value="UniProtKB-KW"/>
</dbReference>
<dbReference type="Pfam" id="PF00141">
    <property type="entry name" value="peroxidase"/>
    <property type="match status" value="1"/>
</dbReference>
<sequence>GCDASILLSSKERNTAKKDAPPNGSMHKFYVIDGTKRAVEAIYPGVVSCADILAFVARDGCHDPNVDTDHNTGQGTPRGLKSTH</sequence>
<reference evidence="13 14" key="1">
    <citation type="journal article" date="2021" name="BMC Genomics">
        <title>Datura genome reveals duplications of psychoactive alkaloid biosynthetic genes and high mutation rate following tissue culture.</title>
        <authorList>
            <person name="Rajewski A."/>
            <person name="Carter-House D."/>
            <person name="Stajich J."/>
            <person name="Litt A."/>
        </authorList>
    </citation>
    <scope>NUCLEOTIDE SEQUENCE [LARGE SCALE GENOMIC DNA]</scope>
    <source>
        <strain evidence="13">AR-01</strain>
    </source>
</reference>
<feature type="region of interest" description="Disordered" evidence="11">
    <location>
        <begin position="1"/>
        <end position="24"/>
    </location>
</feature>
<evidence type="ECO:0000256" key="4">
    <source>
        <dbReference type="ARBA" id="ARBA00012313"/>
    </source>
</evidence>
<dbReference type="PROSITE" id="PS50873">
    <property type="entry name" value="PEROXIDASE_4"/>
    <property type="match status" value="1"/>
</dbReference>
<evidence type="ECO:0000256" key="9">
    <source>
        <dbReference type="ARBA" id="ARBA00023004"/>
    </source>
</evidence>
<gene>
    <name evidence="13" type="primary">PER64_1</name>
    <name evidence="13" type="ORF">HAX54_004225</name>
</gene>
<dbReference type="InterPro" id="IPR010255">
    <property type="entry name" value="Haem_peroxidase_sf"/>
</dbReference>
<dbReference type="SUPFAM" id="SSF48113">
    <property type="entry name" value="Heme-dependent peroxidases"/>
    <property type="match status" value="1"/>
</dbReference>
<keyword evidence="6" id="KW-0349">Heme</keyword>
<keyword evidence="5 13" id="KW-0575">Peroxidase</keyword>
<name>A0ABS8T6L9_DATST</name>
<evidence type="ECO:0000256" key="10">
    <source>
        <dbReference type="RuleBase" id="RU004241"/>
    </source>
</evidence>
<evidence type="ECO:0000256" key="8">
    <source>
        <dbReference type="ARBA" id="ARBA00023002"/>
    </source>
</evidence>
<keyword evidence="9" id="KW-0408">Iron</keyword>
<feature type="domain" description="Plant heme peroxidase family profile" evidence="12">
    <location>
        <begin position="1"/>
        <end position="77"/>
    </location>
</feature>
<evidence type="ECO:0000256" key="11">
    <source>
        <dbReference type="SAM" id="MobiDB-lite"/>
    </source>
</evidence>
<dbReference type="PANTHER" id="PTHR31235">
    <property type="entry name" value="PEROXIDASE 25-RELATED"/>
    <property type="match status" value="1"/>
</dbReference>
<dbReference type="EC" id="1.11.1.7" evidence="4"/>
<proteinExistence type="inferred from homology"/>
<evidence type="ECO:0000256" key="2">
    <source>
        <dbReference type="ARBA" id="ARBA00001913"/>
    </source>
</evidence>
<evidence type="ECO:0000256" key="3">
    <source>
        <dbReference type="ARBA" id="ARBA00001970"/>
    </source>
</evidence>
<feature type="compositionally biased region" description="Basic and acidic residues" evidence="11">
    <location>
        <begin position="10"/>
        <end position="20"/>
    </location>
</feature>
<dbReference type="InterPro" id="IPR002016">
    <property type="entry name" value="Haem_peroxidase"/>
</dbReference>
<comment type="cofactor">
    <cofactor evidence="3">
        <name>heme b</name>
        <dbReference type="ChEBI" id="CHEBI:60344"/>
    </cofactor>
</comment>